<dbReference type="Proteomes" id="UP000654257">
    <property type="component" value="Unassembled WGS sequence"/>
</dbReference>
<name>A0A917G4A4_9NOCA</name>
<keyword evidence="2" id="KW-1185">Reference proteome</keyword>
<protein>
    <submittedName>
        <fullName evidence="1">Uncharacterized protein</fullName>
    </submittedName>
</protein>
<sequence>MRRADYESALAFYAREIKPDRAQILFVENTNADLSDFETVARREGHALSTLSYLEDPSVSEKGKGNGEALMFDRVAEFLNLSPIPIRTVTKITGRLKVKNHATLLSRCASFDRFISCRVSSDLKQVDTKYFVTDCATWTTYMTGLEPLVDEINGRYLEHAAALRFAQTRFDGLAWVQFRRRLHIEGISGSTGVPYGTFKHRIREGMGIAATRIMSDRSYL</sequence>
<accession>A0A917G4A4</accession>
<gene>
    <name evidence="1" type="ORF">GCM10007304_39590</name>
</gene>
<reference evidence="1" key="2">
    <citation type="submission" date="2020-09" db="EMBL/GenBank/DDBJ databases">
        <authorList>
            <person name="Sun Q."/>
            <person name="Sedlacek I."/>
        </authorList>
    </citation>
    <scope>NUCLEOTIDE SEQUENCE</scope>
    <source>
        <strain evidence="1">CCM 7905</strain>
    </source>
</reference>
<evidence type="ECO:0000313" key="2">
    <source>
        <dbReference type="Proteomes" id="UP000654257"/>
    </source>
</evidence>
<reference evidence="1" key="1">
    <citation type="journal article" date="2014" name="Int. J. Syst. Evol. Microbiol.">
        <title>Complete genome sequence of Corynebacterium casei LMG S-19264T (=DSM 44701T), isolated from a smear-ripened cheese.</title>
        <authorList>
            <consortium name="US DOE Joint Genome Institute (JGI-PGF)"/>
            <person name="Walter F."/>
            <person name="Albersmeier A."/>
            <person name="Kalinowski J."/>
            <person name="Ruckert C."/>
        </authorList>
    </citation>
    <scope>NUCLEOTIDE SEQUENCE</scope>
    <source>
        <strain evidence="1">CCM 7905</strain>
    </source>
</reference>
<proteinExistence type="predicted"/>
<dbReference type="EMBL" id="BMCU01000004">
    <property type="protein sequence ID" value="GGG21832.1"/>
    <property type="molecule type" value="Genomic_DNA"/>
</dbReference>
<dbReference type="AlphaFoldDB" id="A0A917G4A4"/>
<organism evidence="1 2">
    <name type="scientific">Rhodococcoides trifolii</name>
    <dbReference type="NCBI Taxonomy" id="908250"/>
    <lineage>
        <taxon>Bacteria</taxon>
        <taxon>Bacillati</taxon>
        <taxon>Actinomycetota</taxon>
        <taxon>Actinomycetes</taxon>
        <taxon>Mycobacteriales</taxon>
        <taxon>Nocardiaceae</taxon>
        <taxon>Rhodococcoides</taxon>
    </lineage>
</organism>
<evidence type="ECO:0000313" key="1">
    <source>
        <dbReference type="EMBL" id="GGG21832.1"/>
    </source>
</evidence>
<comment type="caution">
    <text evidence="1">The sequence shown here is derived from an EMBL/GenBank/DDBJ whole genome shotgun (WGS) entry which is preliminary data.</text>
</comment>